<evidence type="ECO:0000313" key="6">
    <source>
        <dbReference type="Proteomes" id="UP000297422"/>
    </source>
</evidence>
<name>A0A4R9L1J2_9LEPT</name>
<evidence type="ECO:0000313" key="1">
    <source>
        <dbReference type="EMBL" id="RHX85751.1"/>
    </source>
</evidence>
<dbReference type="Proteomes" id="UP000297422">
    <property type="component" value="Unassembled WGS sequence"/>
</dbReference>
<protein>
    <submittedName>
        <fullName evidence="1">MarR family transcriptional regulator</fullName>
    </submittedName>
</protein>
<reference evidence="1" key="4">
    <citation type="journal article" date="2020" name="Int. J. Syst. Evol. Microbiol.">
        <title>Leptospira yasudae sp. nov. and Leptospira stimsonii sp. nov., two new species of the pathogenic group isolated from environmental sources.</title>
        <authorList>
            <person name="Casanovas-Massana A."/>
            <person name="Hamond C."/>
            <person name="Santos L.A."/>
            <person name="de Oliveira D."/>
            <person name="Hacker K.P."/>
            <person name="Balassiano I."/>
            <person name="Costa F."/>
            <person name="Medeiros M.A."/>
            <person name="Reis M.G."/>
            <person name="Ko A.I."/>
            <person name="Wunder E.A."/>
        </authorList>
    </citation>
    <scope>NUCLEOTIDE SEQUENCE</scope>
    <source>
        <strain evidence="2">AMB6-RJ</strain>
        <strain evidence="1">Yale</strain>
    </source>
</reference>
<reference evidence="4 5" key="1">
    <citation type="submission" date="2018-05" db="EMBL/GenBank/DDBJ databases">
        <title>Leptospira yasudae sp. nov. and Leptospira stimsonii sp. nov., two pathogenic species of the genus Leptospira isolated from environmental sources.</title>
        <authorList>
            <person name="Casanovas-Massana A."/>
            <person name="Hamond C."/>
            <person name="Santos L.A."/>
            <person name="Hacker K.P."/>
            <person name="Balassiano I."/>
            <person name="Medeiros M.A."/>
            <person name="Reis M.G."/>
            <person name="Ko A.I."/>
            <person name="Wunder E.A."/>
        </authorList>
    </citation>
    <scope>NUCLEOTIDE SEQUENCE [LARGE SCALE GENOMIC DNA]</scope>
    <source>
        <strain evidence="5">AMB6-RJ</strain>
        <strain evidence="4">Yale</strain>
    </source>
</reference>
<dbReference type="Proteomes" id="UP000266669">
    <property type="component" value="Unassembled WGS sequence"/>
</dbReference>
<dbReference type="EMBL" id="QHCS01000001">
    <property type="protein sequence ID" value="RHX88779.1"/>
    <property type="molecule type" value="Genomic_DNA"/>
</dbReference>
<keyword evidence="6" id="KW-1185">Reference proteome</keyword>
<evidence type="ECO:0000313" key="3">
    <source>
        <dbReference type="EMBL" id="TGM12568.1"/>
    </source>
</evidence>
<organism evidence="1 4">
    <name type="scientific">Leptospira stimsonii</name>
    <dbReference type="NCBI Taxonomy" id="2202203"/>
    <lineage>
        <taxon>Bacteria</taxon>
        <taxon>Pseudomonadati</taxon>
        <taxon>Spirochaetota</taxon>
        <taxon>Spirochaetia</taxon>
        <taxon>Leptospirales</taxon>
        <taxon>Leptospiraceae</taxon>
        <taxon>Leptospira</taxon>
    </lineage>
</organism>
<dbReference type="EMBL" id="QHCT01000007">
    <property type="protein sequence ID" value="RHX85751.1"/>
    <property type="molecule type" value="Genomic_DNA"/>
</dbReference>
<sequence length="104" mass="11933">MAKINNPKSDSTEREKHQWTFLSHHAHVLLCINSDPNVLLRELATKVGITERAVIGIIEDLEEADILVRTKEGRRNSYKINKKASLRHKLKSHKTVSDLLRILT</sequence>
<dbReference type="OrthoDB" id="371140at2"/>
<evidence type="ECO:0000313" key="4">
    <source>
        <dbReference type="Proteomes" id="UP000265798"/>
    </source>
</evidence>
<comment type="caution">
    <text evidence="1">The sequence shown here is derived from an EMBL/GenBank/DDBJ whole genome shotgun (WGS) entry which is preliminary data.</text>
</comment>
<proteinExistence type="predicted"/>
<evidence type="ECO:0000313" key="2">
    <source>
        <dbReference type="EMBL" id="RHX88779.1"/>
    </source>
</evidence>
<dbReference type="EMBL" id="RQGT01000091">
    <property type="protein sequence ID" value="TGM12568.1"/>
    <property type="molecule type" value="Genomic_DNA"/>
</dbReference>
<evidence type="ECO:0000313" key="5">
    <source>
        <dbReference type="Proteomes" id="UP000266669"/>
    </source>
</evidence>
<dbReference type="InterPro" id="IPR036388">
    <property type="entry name" value="WH-like_DNA-bd_sf"/>
</dbReference>
<gene>
    <name evidence="1" type="ORF">DLM75_19690</name>
    <name evidence="2" type="ORF">DLM78_07660</name>
    <name evidence="3" type="ORF">EHQ90_14800</name>
</gene>
<dbReference type="SUPFAM" id="SSF46785">
    <property type="entry name" value="Winged helix' DNA-binding domain"/>
    <property type="match status" value="1"/>
</dbReference>
<dbReference type="Gene3D" id="1.10.10.10">
    <property type="entry name" value="Winged helix-like DNA-binding domain superfamily/Winged helix DNA-binding domain"/>
    <property type="match status" value="1"/>
</dbReference>
<reference evidence="3" key="2">
    <citation type="submission" date="2018-10" db="EMBL/GenBank/DDBJ databases">
        <authorList>
            <person name="Vincent A.T."/>
            <person name="Schiettekatte O."/>
            <person name="Bourhy P."/>
            <person name="Veyrier F.J."/>
            <person name="Picardeau M."/>
        </authorList>
    </citation>
    <scope>NUCLEOTIDE SEQUENCE</scope>
    <source>
        <strain evidence="3">201702407</strain>
    </source>
</reference>
<accession>A0A4R9L1J2</accession>
<dbReference type="InterPro" id="IPR036390">
    <property type="entry name" value="WH_DNA-bd_sf"/>
</dbReference>
<dbReference type="Proteomes" id="UP000265798">
    <property type="component" value="Unassembled WGS sequence"/>
</dbReference>
<dbReference type="AlphaFoldDB" id="A0A4R9L1J2"/>
<dbReference type="RefSeq" id="WP_118970214.1">
    <property type="nucleotide sequence ID" value="NZ_QHCS01000001.1"/>
</dbReference>
<reference evidence="6" key="3">
    <citation type="journal article" date="2019" name="PLoS Negl. Trop. Dis.">
        <title>Revisiting the worldwide diversity of Leptospira species in the environment.</title>
        <authorList>
            <person name="Vincent A.T."/>
            <person name="Schiettekatte O."/>
            <person name="Bourhy P."/>
            <person name="Veyrier F.J."/>
            <person name="Picardeau M."/>
        </authorList>
    </citation>
    <scope>NUCLEOTIDE SEQUENCE [LARGE SCALE GENOMIC DNA]</scope>
    <source>
        <strain evidence="6">201702407</strain>
    </source>
</reference>
<accession>A0A396YRJ5</accession>